<dbReference type="EMBL" id="JADKNH010000010">
    <property type="protein sequence ID" value="MBF4694761.1"/>
    <property type="molecule type" value="Genomic_DNA"/>
</dbReference>
<proteinExistence type="predicted"/>
<protein>
    <submittedName>
        <fullName evidence="1">ICEBs1 excisionase</fullName>
    </submittedName>
</protein>
<keyword evidence="2" id="KW-1185">Reference proteome</keyword>
<name>A0ABR9ZWM9_9FIRM</name>
<reference evidence="1 2" key="1">
    <citation type="submission" date="2020-11" db="EMBL/GenBank/DDBJ databases">
        <title>Fusibacter basophilias sp. nov.</title>
        <authorList>
            <person name="Qiu D."/>
        </authorList>
    </citation>
    <scope>NUCLEOTIDE SEQUENCE [LARGE SCALE GENOMIC DNA]</scope>
    <source>
        <strain evidence="1 2">Q10-2</strain>
    </source>
</reference>
<gene>
    <name evidence="1" type="ORF">ISU02_16730</name>
</gene>
<accession>A0ABR9ZWM9</accession>
<sequence>MVEVKKIYYSAEDISAMLDISVSHSYRIIRRLNKELEEKGFLVISGKLPIRYFEEKYYGLNS</sequence>
<organism evidence="1 2">
    <name type="scientific">Fusibacter ferrireducens</name>
    <dbReference type="NCBI Taxonomy" id="2785058"/>
    <lineage>
        <taxon>Bacteria</taxon>
        <taxon>Bacillati</taxon>
        <taxon>Bacillota</taxon>
        <taxon>Clostridia</taxon>
        <taxon>Eubacteriales</taxon>
        <taxon>Eubacteriales Family XII. Incertae Sedis</taxon>
        <taxon>Fusibacter</taxon>
    </lineage>
</organism>
<dbReference type="Proteomes" id="UP000614200">
    <property type="component" value="Unassembled WGS sequence"/>
</dbReference>
<dbReference type="RefSeq" id="WP_194702999.1">
    <property type="nucleotide sequence ID" value="NZ_JADKNH010000010.1"/>
</dbReference>
<evidence type="ECO:0000313" key="1">
    <source>
        <dbReference type="EMBL" id="MBF4694761.1"/>
    </source>
</evidence>
<evidence type="ECO:0000313" key="2">
    <source>
        <dbReference type="Proteomes" id="UP000614200"/>
    </source>
</evidence>
<comment type="caution">
    <text evidence="1">The sequence shown here is derived from an EMBL/GenBank/DDBJ whole genome shotgun (WGS) entry which is preliminary data.</text>
</comment>